<dbReference type="RefSeq" id="WP_367920132.1">
    <property type="nucleotide sequence ID" value="NZ_BAABAC010000025.1"/>
</dbReference>
<keyword evidence="4 5" id="KW-0472">Membrane</keyword>
<proteinExistence type="predicted"/>
<comment type="caution">
    <text evidence="7">The sequence shown here is derived from an EMBL/GenBank/DDBJ whole genome shotgun (WGS) entry which is preliminary data.</text>
</comment>
<dbReference type="PANTHER" id="PTHR38480:SF1">
    <property type="entry name" value="SLR0254 PROTEIN"/>
    <property type="match status" value="1"/>
</dbReference>
<feature type="transmembrane region" description="Helical" evidence="5">
    <location>
        <begin position="122"/>
        <end position="143"/>
    </location>
</feature>
<feature type="transmembrane region" description="Helical" evidence="5">
    <location>
        <begin position="38"/>
        <end position="59"/>
    </location>
</feature>
<keyword evidence="2 5" id="KW-0812">Transmembrane</keyword>
<comment type="subcellular location">
    <subcellularLocation>
        <location evidence="1">Membrane</location>
        <topology evidence="1">Multi-pass membrane protein</topology>
    </subcellularLocation>
</comment>
<evidence type="ECO:0000256" key="2">
    <source>
        <dbReference type="ARBA" id="ARBA00022692"/>
    </source>
</evidence>
<gene>
    <name evidence="7" type="ORF">ACFQ3F_01605</name>
</gene>
<keyword evidence="3 5" id="KW-1133">Transmembrane helix</keyword>
<keyword evidence="8" id="KW-1185">Reference proteome</keyword>
<feature type="transmembrane region" description="Helical" evidence="5">
    <location>
        <begin position="71"/>
        <end position="91"/>
    </location>
</feature>
<evidence type="ECO:0000256" key="3">
    <source>
        <dbReference type="ARBA" id="ARBA00022989"/>
    </source>
</evidence>
<evidence type="ECO:0000313" key="7">
    <source>
        <dbReference type="EMBL" id="MFD1246472.1"/>
    </source>
</evidence>
<evidence type="ECO:0000256" key="5">
    <source>
        <dbReference type="SAM" id="Phobius"/>
    </source>
</evidence>
<evidence type="ECO:0000313" key="8">
    <source>
        <dbReference type="Proteomes" id="UP001597229"/>
    </source>
</evidence>
<protein>
    <submittedName>
        <fullName evidence="7">RDD family protein</fullName>
    </submittedName>
</protein>
<reference evidence="8" key="1">
    <citation type="journal article" date="2019" name="Int. J. Syst. Evol. Microbiol.">
        <title>The Global Catalogue of Microorganisms (GCM) 10K type strain sequencing project: providing services to taxonomists for standard genome sequencing and annotation.</title>
        <authorList>
            <consortium name="The Broad Institute Genomics Platform"/>
            <consortium name="The Broad Institute Genome Sequencing Center for Infectious Disease"/>
            <person name="Wu L."/>
            <person name="Ma J."/>
        </authorList>
    </citation>
    <scope>NUCLEOTIDE SEQUENCE [LARGE SCALE GENOMIC DNA]</scope>
    <source>
        <strain evidence="8">CCUG 52478</strain>
    </source>
</reference>
<dbReference type="Pfam" id="PF06271">
    <property type="entry name" value="RDD"/>
    <property type="match status" value="1"/>
</dbReference>
<sequence length="275" mass="29067">MSATEHPTATFATVTADDLVTGEGVALDLPAASLGLRMLSGLIDVLVTIGTLIAFIILLVTATAVAHDEALVGAGVVLTMVLTFLVVPTTIETLTRGRSLGKLALGLRAVRDDGGPISFHHALVRALIGFVEIYVTGGVPAFFSIMLSTRGKRLGDYAAGTYVVRERVPLRLPPPPPMPPQLAMWARGTDLATLPTGTALAVRQFLGRLPTLDPVSRDRIGRALVADVLPYVAPAPPAGAPPELVLAAVIAERRTRDLARLRRDDELRARLLSEG</sequence>
<dbReference type="Proteomes" id="UP001597229">
    <property type="component" value="Unassembled WGS sequence"/>
</dbReference>
<name>A0ABW3VV80_9ACTN</name>
<feature type="domain" description="RDD" evidence="6">
    <location>
        <begin position="32"/>
        <end position="160"/>
    </location>
</feature>
<dbReference type="EMBL" id="JBHTLX010000004">
    <property type="protein sequence ID" value="MFD1246472.1"/>
    <property type="molecule type" value="Genomic_DNA"/>
</dbReference>
<evidence type="ECO:0000259" key="6">
    <source>
        <dbReference type="Pfam" id="PF06271"/>
    </source>
</evidence>
<dbReference type="PANTHER" id="PTHR38480">
    <property type="entry name" value="SLR0254 PROTEIN"/>
    <property type="match status" value="1"/>
</dbReference>
<organism evidence="7 8">
    <name type="scientific">Nocardioides ginsengisoli</name>
    <dbReference type="NCBI Taxonomy" id="363868"/>
    <lineage>
        <taxon>Bacteria</taxon>
        <taxon>Bacillati</taxon>
        <taxon>Actinomycetota</taxon>
        <taxon>Actinomycetes</taxon>
        <taxon>Propionibacteriales</taxon>
        <taxon>Nocardioidaceae</taxon>
        <taxon>Nocardioides</taxon>
    </lineage>
</organism>
<evidence type="ECO:0000256" key="1">
    <source>
        <dbReference type="ARBA" id="ARBA00004141"/>
    </source>
</evidence>
<dbReference type="InterPro" id="IPR010432">
    <property type="entry name" value="RDD"/>
</dbReference>
<accession>A0ABW3VV80</accession>
<evidence type="ECO:0000256" key="4">
    <source>
        <dbReference type="ARBA" id="ARBA00023136"/>
    </source>
</evidence>